<dbReference type="EMBL" id="KZ613782">
    <property type="protein sequence ID" value="PMD63187.1"/>
    <property type="molecule type" value="Genomic_DNA"/>
</dbReference>
<dbReference type="GeneID" id="36580027"/>
<protein>
    <submittedName>
        <fullName evidence="2">Uncharacterized protein</fullName>
    </submittedName>
</protein>
<dbReference type="Proteomes" id="UP000235371">
    <property type="component" value="Unassembled WGS sequence"/>
</dbReference>
<gene>
    <name evidence="2" type="ORF">K444DRAFT_329579</name>
</gene>
<accession>A0A2J6TJJ4</accession>
<feature type="compositionally biased region" description="Basic residues" evidence="1">
    <location>
        <begin position="31"/>
        <end position="42"/>
    </location>
</feature>
<evidence type="ECO:0000313" key="3">
    <source>
        <dbReference type="Proteomes" id="UP000235371"/>
    </source>
</evidence>
<reference evidence="2 3" key="1">
    <citation type="submission" date="2016-04" db="EMBL/GenBank/DDBJ databases">
        <title>A degradative enzymes factory behind the ericoid mycorrhizal symbiosis.</title>
        <authorList>
            <consortium name="DOE Joint Genome Institute"/>
            <person name="Martino E."/>
            <person name="Morin E."/>
            <person name="Grelet G."/>
            <person name="Kuo A."/>
            <person name="Kohler A."/>
            <person name="Daghino S."/>
            <person name="Barry K."/>
            <person name="Choi C."/>
            <person name="Cichocki N."/>
            <person name="Clum A."/>
            <person name="Copeland A."/>
            <person name="Hainaut M."/>
            <person name="Haridas S."/>
            <person name="Labutti K."/>
            <person name="Lindquist E."/>
            <person name="Lipzen A."/>
            <person name="Khouja H.-R."/>
            <person name="Murat C."/>
            <person name="Ohm R."/>
            <person name="Olson A."/>
            <person name="Spatafora J."/>
            <person name="Veneault-Fourrey C."/>
            <person name="Henrissat B."/>
            <person name="Grigoriev I."/>
            <person name="Martin F."/>
            <person name="Perotto S."/>
        </authorList>
    </citation>
    <scope>NUCLEOTIDE SEQUENCE [LARGE SCALE GENOMIC DNA]</scope>
    <source>
        <strain evidence="2 3">E</strain>
    </source>
</reference>
<evidence type="ECO:0000256" key="1">
    <source>
        <dbReference type="SAM" id="MobiDB-lite"/>
    </source>
</evidence>
<sequence>MGGPSGGGGFNMALRPRLQQLEPRHPGQAGHPRHPRHPKTHPRLSFPPAATRRRSFFRVGAVIPSDHLQAVASISRKPSLFLVDPTQKRAGVAVPVLVPATLVTRQPIVSRRRSGISSWKRDGLGSGGRFFLDCVAASGMVQAEAGRKSRQRGARAAMPTRVVRCDRVRPGRADKTGR</sequence>
<evidence type="ECO:0000313" key="2">
    <source>
        <dbReference type="EMBL" id="PMD63187.1"/>
    </source>
</evidence>
<keyword evidence="3" id="KW-1185">Reference proteome</keyword>
<dbReference type="AlphaFoldDB" id="A0A2J6TJJ4"/>
<feature type="region of interest" description="Disordered" evidence="1">
    <location>
        <begin position="22"/>
        <end position="49"/>
    </location>
</feature>
<dbReference type="RefSeq" id="XP_024740091.1">
    <property type="nucleotide sequence ID" value="XM_024871945.1"/>
</dbReference>
<organism evidence="2 3">
    <name type="scientific">Hyaloscypha bicolor E</name>
    <dbReference type="NCBI Taxonomy" id="1095630"/>
    <lineage>
        <taxon>Eukaryota</taxon>
        <taxon>Fungi</taxon>
        <taxon>Dikarya</taxon>
        <taxon>Ascomycota</taxon>
        <taxon>Pezizomycotina</taxon>
        <taxon>Leotiomycetes</taxon>
        <taxon>Helotiales</taxon>
        <taxon>Hyaloscyphaceae</taxon>
        <taxon>Hyaloscypha</taxon>
        <taxon>Hyaloscypha bicolor</taxon>
    </lineage>
</organism>
<dbReference type="InParanoid" id="A0A2J6TJJ4"/>
<proteinExistence type="predicted"/>
<name>A0A2J6TJJ4_9HELO</name>